<name>A0A9P3LFL2_9APHY</name>
<dbReference type="AlphaFoldDB" id="A0A9P3LFL2"/>
<protein>
    <submittedName>
        <fullName evidence="1">Uncharacterized protein</fullName>
    </submittedName>
</protein>
<dbReference type="EMBL" id="BPQB01000034">
    <property type="protein sequence ID" value="GJE93641.1"/>
    <property type="molecule type" value="Genomic_DNA"/>
</dbReference>
<evidence type="ECO:0000313" key="1">
    <source>
        <dbReference type="EMBL" id="GJE93641.1"/>
    </source>
</evidence>
<reference evidence="1 2" key="1">
    <citation type="submission" date="2021-08" db="EMBL/GenBank/DDBJ databases">
        <title>Draft Genome Sequence of Phanerochaete sordida strain YK-624.</title>
        <authorList>
            <person name="Mori T."/>
            <person name="Dohra H."/>
            <person name="Suzuki T."/>
            <person name="Kawagishi H."/>
            <person name="Hirai H."/>
        </authorList>
    </citation>
    <scope>NUCLEOTIDE SEQUENCE [LARGE SCALE GENOMIC DNA]</scope>
    <source>
        <strain evidence="1 2">YK-624</strain>
    </source>
</reference>
<gene>
    <name evidence="1" type="ORF">PsYK624_098010</name>
</gene>
<proteinExistence type="predicted"/>
<dbReference type="Proteomes" id="UP000703269">
    <property type="component" value="Unassembled WGS sequence"/>
</dbReference>
<accession>A0A9P3LFL2</accession>
<keyword evidence="2" id="KW-1185">Reference proteome</keyword>
<comment type="caution">
    <text evidence="1">The sequence shown here is derived from an EMBL/GenBank/DDBJ whole genome shotgun (WGS) entry which is preliminary data.</text>
</comment>
<organism evidence="1 2">
    <name type="scientific">Phanerochaete sordida</name>
    <dbReference type="NCBI Taxonomy" id="48140"/>
    <lineage>
        <taxon>Eukaryota</taxon>
        <taxon>Fungi</taxon>
        <taxon>Dikarya</taxon>
        <taxon>Basidiomycota</taxon>
        <taxon>Agaricomycotina</taxon>
        <taxon>Agaricomycetes</taxon>
        <taxon>Polyporales</taxon>
        <taxon>Phanerochaetaceae</taxon>
        <taxon>Phanerochaete</taxon>
    </lineage>
</organism>
<evidence type="ECO:0000313" key="2">
    <source>
        <dbReference type="Proteomes" id="UP000703269"/>
    </source>
</evidence>
<sequence length="70" mass="7750">MACVDLAKCRTSTVGGRVLRVGLVCCRKFWAELHRISARRRSVEQGLPAALTDSCATGQIQRTYRGAWVL</sequence>